<evidence type="ECO:0000313" key="10">
    <source>
        <dbReference type="Proteomes" id="UP000284057"/>
    </source>
</evidence>
<evidence type="ECO:0000256" key="3">
    <source>
        <dbReference type="ARBA" id="ARBA00007592"/>
    </source>
</evidence>
<comment type="caution">
    <text evidence="9">The sequence shown here is derived from an EMBL/GenBank/DDBJ whole genome shotgun (WGS) entry which is preliminary data.</text>
</comment>
<sequence>MANALRELGHSGVLFFPVTPFGDDGGLDLAAFRKHLDDRLPYEPGGVFAGCGTGEFFALGPAEYEQLVATAVEVVGGRVPVIAGAGYGASLGAEYLRRAEAAGADAVLLFPPPTVIGGPAGLVAHVEAVAASTSLPIVLYQRDHLALTPSTVTELLSIDNVAGLKDGRGDLEAMQKIVLTAGDRWAFFNGLPTAELSARAFGGIGVTGYSSAVFAFLPEVAVAFRRAFAAGDDATCDLLLREFYLPFAQLRDRGPGYAVSLIKAGLRLRGSAVGSVRPPLSDPAPEHERTLAELIERGLAAVAAA</sequence>
<dbReference type="Pfam" id="PF00701">
    <property type="entry name" value="DHDPS"/>
    <property type="match status" value="1"/>
</dbReference>
<dbReference type="UniPathway" id="UPA00564">
    <property type="reaction ID" value="UER00628"/>
</dbReference>
<dbReference type="NCBIfam" id="NF002958">
    <property type="entry name" value="PRK03620.1"/>
    <property type="match status" value="1"/>
</dbReference>
<evidence type="ECO:0000256" key="1">
    <source>
        <dbReference type="ARBA" id="ARBA00001446"/>
    </source>
</evidence>
<dbReference type="SMART" id="SM01130">
    <property type="entry name" value="DHDPS"/>
    <property type="match status" value="1"/>
</dbReference>
<comment type="pathway">
    <text evidence="2 5">Carbohydrate acid metabolism; D-glucarate degradation; 2,5-dioxopentanoate from D-glucarate: step 2/2.</text>
</comment>
<dbReference type="InterPro" id="IPR002220">
    <property type="entry name" value="DapA-like"/>
</dbReference>
<name>A0A418KHC6_9ACTN</name>
<dbReference type="PIRSF" id="PIRSF001365">
    <property type="entry name" value="DHDPS"/>
    <property type="match status" value="1"/>
</dbReference>
<evidence type="ECO:0000256" key="7">
    <source>
        <dbReference type="PIRSR" id="PIRSR001365-1"/>
    </source>
</evidence>
<evidence type="ECO:0000256" key="4">
    <source>
        <dbReference type="ARBA" id="ARBA00023239"/>
    </source>
</evidence>
<dbReference type="EMBL" id="QUAL01000419">
    <property type="protein sequence ID" value="RIQ11596.1"/>
    <property type="molecule type" value="Genomic_DNA"/>
</dbReference>
<evidence type="ECO:0000256" key="8">
    <source>
        <dbReference type="PIRSR" id="PIRSR001365-2"/>
    </source>
</evidence>
<evidence type="ECO:0000256" key="6">
    <source>
        <dbReference type="PIRNR" id="PIRNR001365"/>
    </source>
</evidence>
<dbReference type="GO" id="GO:0008840">
    <property type="term" value="F:4-hydroxy-tetrahydrodipicolinate synthase activity"/>
    <property type="evidence" value="ECO:0007669"/>
    <property type="project" value="TreeGrafter"/>
</dbReference>
<keyword evidence="4 5" id="KW-0456">Lyase</keyword>
<proteinExistence type="inferred from homology"/>
<gene>
    <name evidence="9" type="ORF">DY240_28405</name>
</gene>
<organism evidence="9 10">
    <name type="scientific">Jiangella rhizosphaerae</name>
    <dbReference type="NCBI Taxonomy" id="2293569"/>
    <lineage>
        <taxon>Bacteria</taxon>
        <taxon>Bacillati</taxon>
        <taxon>Actinomycetota</taxon>
        <taxon>Actinomycetes</taxon>
        <taxon>Jiangellales</taxon>
        <taxon>Jiangellaceae</taxon>
        <taxon>Jiangella</taxon>
    </lineage>
</organism>
<dbReference type="EC" id="4.2.1.41" evidence="5"/>
<dbReference type="HAMAP" id="MF_00694">
    <property type="entry name" value="KDGDH"/>
    <property type="match status" value="1"/>
</dbReference>
<dbReference type="AlphaFoldDB" id="A0A418KHC6"/>
<evidence type="ECO:0000313" key="9">
    <source>
        <dbReference type="EMBL" id="RIQ11596.1"/>
    </source>
</evidence>
<evidence type="ECO:0000256" key="5">
    <source>
        <dbReference type="HAMAP-Rule" id="MF_00694"/>
    </source>
</evidence>
<keyword evidence="10" id="KW-1185">Reference proteome</keyword>
<evidence type="ECO:0000256" key="2">
    <source>
        <dbReference type="ARBA" id="ARBA00004983"/>
    </source>
</evidence>
<dbReference type="InterPro" id="IPR013785">
    <property type="entry name" value="Aldolase_TIM"/>
</dbReference>
<dbReference type="GO" id="GO:0042838">
    <property type="term" value="P:D-glucarate catabolic process"/>
    <property type="evidence" value="ECO:0007669"/>
    <property type="project" value="UniProtKB-UniRule"/>
</dbReference>
<dbReference type="Proteomes" id="UP000284057">
    <property type="component" value="Unassembled WGS sequence"/>
</dbReference>
<feature type="binding site" evidence="8">
    <location>
        <position position="53"/>
    </location>
    <ligand>
        <name>pyruvate</name>
        <dbReference type="ChEBI" id="CHEBI:15361"/>
    </ligand>
</feature>
<dbReference type="InterPro" id="IPR017655">
    <property type="entry name" value="Dehydro-deoxyglucarate_dehyd"/>
</dbReference>
<reference evidence="9 10" key="1">
    <citation type="submission" date="2018-09" db="EMBL/GenBank/DDBJ databases">
        <title>Isolation, diversity and antifungal activity of actinobacteria from wheat.</title>
        <authorList>
            <person name="Han C."/>
        </authorList>
    </citation>
    <scope>NUCLEOTIDE SEQUENCE [LARGE SCALE GENOMIC DNA]</scope>
    <source>
        <strain evidence="9 10">NEAU-YY265</strain>
    </source>
</reference>
<comment type="catalytic activity">
    <reaction evidence="1 5">
        <text>5-dehydro-4-deoxy-D-glucarate + H(+) = 2,5-dioxopentanoate + CO2 + H2O</text>
        <dbReference type="Rhea" id="RHEA:24608"/>
        <dbReference type="ChEBI" id="CHEBI:15377"/>
        <dbReference type="ChEBI" id="CHEBI:15378"/>
        <dbReference type="ChEBI" id="CHEBI:16526"/>
        <dbReference type="ChEBI" id="CHEBI:42819"/>
        <dbReference type="ChEBI" id="CHEBI:58136"/>
        <dbReference type="EC" id="4.2.1.41"/>
    </reaction>
</comment>
<dbReference type="RefSeq" id="WP_119663021.1">
    <property type="nucleotide sequence ID" value="NZ_QUAL01000419.1"/>
</dbReference>
<dbReference type="Gene3D" id="3.20.20.70">
    <property type="entry name" value="Aldolase class I"/>
    <property type="match status" value="1"/>
</dbReference>
<comment type="similarity">
    <text evidence="3 5 6">Belongs to the DapA family.</text>
</comment>
<feature type="active site" description="Proton donor/acceptor" evidence="7">
    <location>
        <position position="140"/>
    </location>
</feature>
<dbReference type="GO" id="GO:0047448">
    <property type="term" value="F:5-dehydro-4-deoxyglucarate dehydratase activity"/>
    <property type="evidence" value="ECO:0007669"/>
    <property type="project" value="UniProtKB-UniRule"/>
</dbReference>
<dbReference type="SUPFAM" id="SSF51569">
    <property type="entry name" value="Aldolase"/>
    <property type="match status" value="1"/>
</dbReference>
<dbReference type="PANTHER" id="PTHR12128:SF19">
    <property type="entry name" value="5-DEHYDRO-4-DEOXYGLUCARATE DEHYDRATASE 2-RELATED"/>
    <property type="match status" value="1"/>
</dbReference>
<feature type="active site" description="Schiff-base intermediate with substrate" evidence="7">
    <location>
        <position position="165"/>
    </location>
</feature>
<accession>A0A418KHC6</accession>
<dbReference type="OrthoDB" id="8995637at2"/>
<protein>
    <recommendedName>
        <fullName evidence="5">Probable 5-dehydro-4-deoxyglucarate dehydratase</fullName>
        <ecNumber evidence="5">4.2.1.41</ecNumber>
    </recommendedName>
    <alternativeName>
        <fullName evidence="5">5-keto-4-deoxy-glucarate dehydratase</fullName>
        <shortName evidence="5">KDGDH</shortName>
    </alternativeName>
</protein>
<dbReference type="PANTHER" id="PTHR12128">
    <property type="entry name" value="DIHYDRODIPICOLINATE SYNTHASE"/>
    <property type="match status" value="1"/>
</dbReference>